<dbReference type="Proteomes" id="UP001177670">
    <property type="component" value="Unassembled WGS sequence"/>
</dbReference>
<protein>
    <submittedName>
        <fullName evidence="2">Uncharacterized protein</fullName>
    </submittedName>
</protein>
<keyword evidence="3" id="KW-1185">Reference proteome</keyword>
<dbReference type="EMBL" id="JAHYIQ010000003">
    <property type="protein sequence ID" value="KAK1133275.1"/>
    <property type="molecule type" value="Genomic_DNA"/>
</dbReference>
<reference evidence="2" key="1">
    <citation type="submission" date="2021-10" db="EMBL/GenBank/DDBJ databases">
        <title>Melipona bicolor Genome sequencing and assembly.</title>
        <authorList>
            <person name="Araujo N.S."/>
            <person name="Arias M.C."/>
        </authorList>
    </citation>
    <scope>NUCLEOTIDE SEQUENCE</scope>
    <source>
        <strain evidence="2">USP_2M_L1-L4_2017</strain>
        <tissue evidence="2">Whole body</tissue>
    </source>
</reference>
<sequence length="116" mass="13175">MSLKELRSVTQRIQKLFSQRIGIKGLFLGRELASRQEIETKLPKISIKERNKRSRDSCCNNFVVPGKTKLKGSSNEKGKNQDNGESERIAAIKELIKGKRVNESDKDVLGDESYHD</sequence>
<evidence type="ECO:0000313" key="2">
    <source>
        <dbReference type="EMBL" id="KAK1133275.1"/>
    </source>
</evidence>
<evidence type="ECO:0000256" key="1">
    <source>
        <dbReference type="SAM" id="MobiDB-lite"/>
    </source>
</evidence>
<evidence type="ECO:0000313" key="3">
    <source>
        <dbReference type="Proteomes" id="UP001177670"/>
    </source>
</evidence>
<feature type="compositionally biased region" description="Basic and acidic residues" evidence="1">
    <location>
        <begin position="74"/>
        <end position="87"/>
    </location>
</feature>
<feature type="region of interest" description="Disordered" evidence="1">
    <location>
        <begin position="50"/>
        <end position="87"/>
    </location>
</feature>
<dbReference type="AlphaFoldDB" id="A0AA40G8V0"/>
<comment type="caution">
    <text evidence="2">The sequence shown here is derived from an EMBL/GenBank/DDBJ whole genome shotgun (WGS) entry which is preliminary data.</text>
</comment>
<organism evidence="2 3">
    <name type="scientific">Melipona bicolor</name>
    <dbReference type="NCBI Taxonomy" id="60889"/>
    <lineage>
        <taxon>Eukaryota</taxon>
        <taxon>Metazoa</taxon>
        <taxon>Ecdysozoa</taxon>
        <taxon>Arthropoda</taxon>
        <taxon>Hexapoda</taxon>
        <taxon>Insecta</taxon>
        <taxon>Pterygota</taxon>
        <taxon>Neoptera</taxon>
        <taxon>Endopterygota</taxon>
        <taxon>Hymenoptera</taxon>
        <taxon>Apocrita</taxon>
        <taxon>Aculeata</taxon>
        <taxon>Apoidea</taxon>
        <taxon>Anthophila</taxon>
        <taxon>Apidae</taxon>
        <taxon>Melipona</taxon>
    </lineage>
</organism>
<accession>A0AA40G8V0</accession>
<gene>
    <name evidence="2" type="ORF">K0M31_011091</name>
</gene>
<proteinExistence type="predicted"/>
<name>A0AA40G8V0_9HYME</name>
<feature type="non-terminal residue" evidence="2">
    <location>
        <position position="116"/>
    </location>
</feature>